<dbReference type="AlphaFoldDB" id="A0A9Q0XIU3"/>
<gene>
    <name evidence="2" type="ORF">JRQ81_002951</name>
</gene>
<evidence type="ECO:0000256" key="1">
    <source>
        <dbReference type="SAM" id="MobiDB-lite"/>
    </source>
</evidence>
<keyword evidence="3" id="KW-1185">Reference proteome</keyword>
<sequence>MLEDMSGKERDQVRNRLLPEQRGRVHEKVSEKPVKMHTSRASPKDEVRGHN</sequence>
<dbReference type="EMBL" id="JAPFRF010000011">
    <property type="protein sequence ID" value="KAJ7316789.1"/>
    <property type="molecule type" value="Genomic_DNA"/>
</dbReference>
<reference evidence="2" key="1">
    <citation type="journal article" date="2023" name="DNA Res.">
        <title>Chromosome-level genome assembly of Phrynocephalus forsythii using third-generation DNA sequencing and Hi-C analysis.</title>
        <authorList>
            <person name="Qi Y."/>
            <person name="Zhao W."/>
            <person name="Zhao Y."/>
            <person name="Niu C."/>
            <person name="Cao S."/>
            <person name="Zhang Y."/>
        </authorList>
    </citation>
    <scope>NUCLEOTIDE SEQUENCE</scope>
    <source>
        <tissue evidence="2">Muscle</tissue>
    </source>
</reference>
<comment type="caution">
    <text evidence="2">The sequence shown here is derived from an EMBL/GenBank/DDBJ whole genome shotgun (WGS) entry which is preliminary data.</text>
</comment>
<evidence type="ECO:0000313" key="2">
    <source>
        <dbReference type="EMBL" id="KAJ7316789.1"/>
    </source>
</evidence>
<feature type="compositionally biased region" description="Basic and acidic residues" evidence="1">
    <location>
        <begin position="42"/>
        <end position="51"/>
    </location>
</feature>
<dbReference type="Proteomes" id="UP001142489">
    <property type="component" value="Unassembled WGS sequence"/>
</dbReference>
<feature type="region of interest" description="Disordered" evidence="1">
    <location>
        <begin position="1"/>
        <end position="51"/>
    </location>
</feature>
<name>A0A9Q0XIU3_9SAUR</name>
<evidence type="ECO:0000313" key="3">
    <source>
        <dbReference type="Proteomes" id="UP001142489"/>
    </source>
</evidence>
<feature type="compositionally biased region" description="Basic and acidic residues" evidence="1">
    <location>
        <begin position="1"/>
        <end position="34"/>
    </location>
</feature>
<proteinExistence type="predicted"/>
<protein>
    <submittedName>
        <fullName evidence="2">Uncharacterized protein</fullName>
    </submittedName>
</protein>
<accession>A0A9Q0XIU3</accession>
<organism evidence="2 3">
    <name type="scientific">Phrynocephalus forsythii</name>
    <dbReference type="NCBI Taxonomy" id="171643"/>
    <lineage>
        <taxon>Eukaryota</taxon>
        <taxon>Metazoa</taxon>
        <taxon>Chordata</taxon>
        <taxon>Craniata</taxon>
        <taxon>Vertebrata</taxon>
        <taxon>Euteleostomi</taxon>
        <taxon>Lepidosauria</taxon>
        <taxon>Squamata</taxon>
        <taxon>Bifurcata</taxon>
        <taxon>Unidentata</taxon>
        <taxon>Episquamata</taxon>
        <taxon>Toxicofera</taxon>
        <taxon>Iguania</taxon>
        <taxon>Acrodonta</taxon>
        <taxon>Agamidae</taxon>
        <taxon>Agaminae</taxon>
        <taxon>Phrynocephalus</taxon>
    </lineage>
</organism>